<dbReference type="EMBL" id="CP031358">
    <property type="protein sequence ID" value="AXK43902.1"/>
    <property type="molecule type" value="Genomic_DNA"/>
</dbReference>
<gene>
    <name evidence="1" type="ORF">DVR09_15725</name>
</gene>
<name>A0A345YJ00_9SPHN</name>
<proteinExistence type="predicted"/>
<organism evidence="1 2">
    <name type="scientific">Erythrobacter aureus</name>
    <dbReference type="NCBI Taxonomy" id="2182384"/>
    <lineage>
        <taxon>Bacteria</taxon>
        <taxon>Pseudomonadati</taxon>
        <taxon>Pseudomonadota</taxon>
        <taxon>Alphaproteobacteria</taxon>
        <taxon>Sphingomonadales</taxon>
        <taxon>Erythrobacteraceae</taxon>
        <taxon>Erythrobacter/Porphyrobacter group</taxon>
        <taxon>Erythrobacter</taxon>
    </lineage>
</organism>
<reference evidence="1 2" key="1">
    <citation type="submission" date="2018-07" db="EMBL/GenBank/DDBJ databases">
        <title>Genome sequence of Erythrobacter strain YH-07, an antagonistic bacterium isolated from Yellow Sea.</title>
        <authorList>
            <person name="Tang T."/>
            <person name="Liu Q."/>
            <person name="Sun X."/>
        </authorList>
    </citation>
    <scope>NUCLEOTIDE SEQUENCE [LARGE SCALE GENOMIC DNA]</scope>
    <source>
        <strain evidence="1 2">YH-07</strain>
        <plasmid evidence="1 2">unnamed</plasmid>
    </source>
</reference>
<dbReference type="Proteomes" id="UP000254508">
    <property type="component" value="Plasmid unnamed"/>
</dbReference>
<dbReference type="AlphaFoldDB" id="A0A345YJ00"/>
<protein>
    <submittedName>
        <fullName evidence="1">Uncharacterized protein</fullName>
    </submittedName>
</protein>
<keyword evidence="1" id="KW-0614">Plasmid</keyword>
<keyword evidence="2" id="KW-1185">Reference proteome</keyword>
<dbReference type="KEGG" id="err:DVR09_15725"/>
<evidence type="ECO:0000313" key="2">
    <source>
        <dbReference type="Proteomes" id="UP000254508"/>
    </source>
</evidence>
<accession>A0A345YJ00</accession>
<evidence type="ECO:0000313" key="1">
    <source>
        <dbReference type="EMBL" id="AXK43902.1"/>
    </source>
</evidence>
<sequence>MGLDLFDLGKPHAQRDVLAERWNNRGEFELRRRHAAVRIADARRLQFLQLWLDGDGVERVG</sequence>
<geneLocation type="plasmid" evidence="1 2">
    <name>unnamed</name>
</geneLocation>